<dbReference type="AlphaFoldDB" id="A0A0J1GV68"/>
<reference evidence="1 2" key="1">
    <citation type="submission" date="2015-05" db="EMBL/GenBank/DDBJ databases">
        <title>Photobacterium galathea sp. nov.</title>
        <authorList>
            <person name="Machado H."/>
            <person name="Gram L."/>
        </authorList>
    </citation>
    <scope>NUCLEOTIDE SEQUENCE [LARGE SCALE GENOMIC DNA]</scope>
    <source>
        <strain evidence="1 2">CGMCC 1.12159</strain>
    </source>
</reference>
<organism evidence="1 2">
    <name type="scientific">Photobacterium aquae</name>
    <dbReference type="NCBI Taxonomy" id="1195763"/>
    <lineage>
        <taxon>Bacteria</taxon>
        <taxon>Pseudomonadati</taxon>
        <taxon>Pseudomonadota</taxon>
        <taxon>Gammaproteobacteria</taxon>
        <taxon>Vibrionales</taxon>
        <taxon>Vibrionaceae</taxon>
        <taxon>Photobacterium</taxon>
    </lineage>
</organism>
<dbReference type="Proteomes" id="UP000036097">
    <property type="component" value="Unassembled WGS sequence"/>
</dbReference>
<proteinExistence type="predicted"/>
<accession>A0A0J1GV68</accession>
<gene>
    <name evidence="1" type="ORF">ABT56_18965</name>
</gene>
<keyword evidence="2" id="KW-1185">Reference proteome</keyword>
<dbReference type="EMBL" id="LDOT01000032">
    <property type="protein sequence ID" value="KLV03516.1"/>
    <property type="molecule type" value="Genomic_DNA"/>
</dbReference>
<dbReference type="RefSeq" id="WP_047880478.1">
    <property type="nucleotide sequence ID" value="NZ_LDOT01000032.1"/>
</dbReference>
<name>A0A0J1GV68_9GAMM</name>
<sequence length="150" mass="17455">MNFAARCDLLRTGTNDAAVAKNWHRSLVPLVRKDLNLRIIQRRSAVPDTEYYSLLDSEIADIESLLDRFFRQWPPAKVREIQDTISPRTIKIAEWQTGLSDDLPLKSLTLISQPTERFLFYLDTENGDVFKVINTAKNRPNMRQIVTWSY</sequence>
<evidence type="ECO:0000313" key="2">
    <source>
        <dbReference type="Proteomes" id="UP000036097"/>
    </source>
</evidence>
<protein>
    <submittedName>
        <fullName evidence="1">Uncharacterized protein</fullName>
    </submittedName>
</protein>
<comment type="caution">
    <text evidence="1">The sequence shown here is derived from an EMBL/GenBank/DDBJ whole genome shotgun (WGS) entry which is preliminary data.</text>
</comment>
<dbReference type="PATRIC" id="fig|1195763.3.peg.4054"/>
<evidence type="ECO:0000313" key="1">
    <source>
        <dbReference type="EMBL" id="KLV03516.1"/>
    </source>
</evidence>